<keyword evidence="1" id="KW-1015">Disulfide bond</keyword>
<dbReference type="CDD" id="cd00057">
    <property type="entry name" value="FA58C"/>
    <property type="match status" value="2"/>
</dbReference>
<dbReference type="SMART" id="SM00231">
    <property type="entry name" value="FA58C"/>
    <property type="match status" value="2"/>
</dbReference>
<dbReference type="EMBL" id="MU827304">
    <property type="protein sequence ID" value="KAJ7365027.1"/>
    <property type="molecule type" value="Genomic_DNA"/>
</dbReference>
<feature type="compositionally biased region" description="Polar residues" evidence="2">
    <location>
        <begin position="415"/>
        <end position="432"/>
    </location>
</feature>
<dbReference type="InterPro" id="IPR008979">
    <property type="entry name" value="Galactose-bd-like_sf"/>
</dbReference>
<dbReference type="InterPro" id="IPR000421">
    <property type="entry name" value="FA58C"/>
</dbReference>
<feature type="domain" description="F5/8 type C" evidence="4">
    <location>
        <begin position="23"/>
        <end position="178"/>
    </location>
</feature>
<evidence type="ECO:0000256" key="2">
    <source>
        <dbReference type="SAM" id="MobiDB-lite"/>
    </source>
</evidence>
<dbReference type="PANTHER" id="PTHR24543">
    <property type="entry name" value="MULTICOPPER OXIDASE-RELATED"/>
    <property type="match status" value="1"/>
</dbReference>
<dbReference type="PROSITE" id="PS01286">
    <property type="entry name" value="FA58C_2"/>
    <property type="match status" value="1"/>
</dbReference>
<feature type="compositionally biased region" description="Basic and acidic residues" evidence="2">
    <location>
        <begin position="433"/>
        <end position="442"/>
    </location>
</feature>
<dbReference type="Proteomes" id="UP001163046">
    <property type="component" value="Unassembled WGS sequence"/>
</dbReference>
<evidence type="ECO:0000256" key="3">
    <source>
        <dbReference type="SAM" id="SignalP"/>
    </source>
</evidence>
<dbReference type="PANTHER" id="PTHR24543:SF336">
    <property type="entry name" value="F5_8 TYPE C DOMAIN-CONTAINING PROTEIN"/>
    <property type="match status" value="1"/>
</dbReference>
<proteinExistence type="predicted"/>
<sequence>MRSTIFHVFILYFTATEEAIAGCSSPLGLASRSISDSQLSASTSTSDWTLPSAGRLNNTMGLSSFGAWCAQDIDMDQWFQIDLLKTTNVSAVASQGVQLMDDYWVTEYSLNYSCDGMKWFSYVFQGAPVIFKANNDSDGIVTNKLSSPILARFIRVKPLAWKQLAIGSICLRLELYGCQTSQACPHPTQATAAVAPTKATLHSFPVSKAPPTDAGVPSKSSTSGSGSSSTTTTNATPTACTHALGMQSGAINDSQIKASSFKSVWTRPSEARLHNQMSTHQKSLGGWCADDSDLNPYLQVDLVNNSIINAIATQGLPANGNLALRYKLNYSCDGKSWFEYQQGKVFEGYKHNLRVKQNKLQVPLKARLVRIRPLVSGQYERPCLRLEIYGCKMANIVCDNKDLSNTTIHPDHQHSTQNSRIRTTNKATLTTENPERPTRQKDMIVIVRGRDKSHSSNNSAGYNSMGKIFIFLTSITLLLNFL</sequence>
<name>A0A9W9YRP2_9CNID</name>
<evidence type="ECO:0000313" key="5">
    <source>
        <dbReference type="EMBL" id="KAJ7365027.1"/>
    </source>
</evidence>
<feature type="domain" description="F5/8 type C" evidence="4">
    <location>
        <begin position="240"/>
        <end position="391"/>
    </location>
</feature>
<keyword evidence="3" id="KW-0732">Signal</keyword>
<evidence type="ECO:0000313" key="6">
    <source>
        <dbReference type="Proteomes" id="UP001163046"/>
    </source>
</evidence>
<dbReference type="OrthoDB" id="2121828at2759"/>
<dbReference type="Gene3D" id="2.60.120.260">
    <property type="entry name" value="Galactose-binding domain-like"/>
    <property type="match status" value="2"/>
</dbReference>
<dbReference type="PROSITE" id="PS50022">
    <property type="entry name" value="FA58C_3"/>
    <property type="match status" value="2"/>
</dbReference>
<feature type="compositionally biased region" description="Low complexity" evidence="2">
    <location>
        <begin position="217"/>
        <end position="237"/>
    </location>
</feature>
<feature type="chain" id="PRO_5040906280" evidence="3">
    <location>
        <begin position="22"/>
        <end position="482"/>
    </location>
</feature>
<accession>A0A9W9YRP2</accession>
<dbReference type="SUPFAM" id="SSF49785">
    <property type="entry name" value="Galactose-binding domain-like"/>
    <property type="match status" value="2"/>
</dbReference>
<organism evidence="5 6">
    <name type="scientific">Desmophyllum pertusum</name>
    <dbReference type="NCBI Taxonomy" id="174260"/>
    <lineage>
        <taxon>Eukaryota</taxon>
        <taxon>Metazoa</taxon>
        <taxon>Cnidaria</taxon>
        <taxon>Anthozoa</taxon>
        <taxon>Hexacorallia</taxon>
        <taxon>Scleractinia</taxon>
        <taxon>Caryophylliina</taxon>
        <taxon>Caryophylliidae</taxon>
        <taxon>Desmophyllum</taxon>
    </lineage>
</organism>
<protein>
    <submittedName>
        <fullName evidence="5">Asparagine-rich protein (ARP protein)</fullName>
    </submittedName>
</protein>
<dbReference type="Pfam" id="PF00754">
    <property type="entry name" value="F5_F8_type_C"/>
    <property type="match status" value="2"/>
</dbReference>
<comment type="caution">
    <text evidence="5">The sequence shown here is derived from an EMBL/GenBank/DDBJ whole genome shotgun (WGS) entry which is preliminary data.</text>
</comment>
<dbReference type="AlphaFoldDB" id="A0A9W9YRP2"/>
<gene>
    <name evidence="5" type="primary">NRP1_1</name>
    <name evidence="5" type="ORF">OS493_007667</name>
</gene>
<evidence type="ECO:0000256" key="1">
    <source>
        <dbReference type="ARBA" id="ARBA00023157"/>
    </source>
</evidence>
<feature type="signal peptide" evidence="3">
    <location>
        <begin position="1"/>
        <end position="21"/>
    </location>
</feature>
<dbReference type="PROSITE" id="PS01285">
    <property type="entry name" value="FA58C_1"/>
    <property type="match status" value="1"/>
</dbReference>
<reference evidence="5" key="1">
    <citation type="submission" date="2023-01" db="EMBL/GenBank/DDBJ databases">
        <title>Genome assembly of the deep-sea coral Lophelia pertusa.</title>
        <authorList>
            <person name="Herrera S."/>
            <person name="Cordes E."/>
        </authorList>
    </citation>
    <scope>NUCLEOTIDE SEQUENCE</scope>
    <source>
        <strain evidence="5">USNM1676648</strain>
        <tissue evidence="5">Polyp</tissue>
    </source>
</reference>
<feature type="region of interest" description="Disordered" evidence="2">
    <location>
        <begin position="204"/>
        <end position="237"/>
    </location>
</feature>
<feature type="region of interest" description="Disordered" evidence="2">
    <location>
        <begin position="408"/>
        <end position="442"/>
    </location>
</feature>
<evidence type="ECO:0000259" key="4">
    <source>
        <dbReference type="PROSITE" id="PS50022"/>
    </source>
</evidence>
<keyword evidence="6" id="KW-1185">Reference proteome</keyword>
<dbReference type="FunFam" id="2.60.120.260:FF:000002">
    <property type="entry name" value="Coagulation factor VIII"/>
    <property type="match status" value="1"/>
</dbReference>